<dbReference type="Proteomes" id="UP000778262">
    <property type="component" value="Unassembled WGS sequence"/>
</dbReference>
<dbReference type="GO" id="GO:0071474">
    <property type="term" value="P:cellular hyperosmotic response"/>
    <property type="evidence" value="ECO:0007669"/>
    <property type="project" value="InterPro"/>
</dbReference>
<feature type="signal peptide" evidence="5">
    <location>
        <begin position="1"/>
        <end position="34"/>
    </location>
</feature>
<feature type="compositionally biased region" description="Polar residues" evidence="6">
    <location>
        <begin position="550"/>
        <end position="560"/>
    </location>
</feature>
<feature type="binding site" evidence="5">
    <location>
        <begin position="212"/>
        <end position="214"/>
    </location>
    <ligand>
        <name>substrate</name>
    </ligand>
</feature>
<dbReference type="InterPro" id="IPR018232">
    <property type="entry name" value="Glyco_hydro_37_CS"/>
</dbReference>
<dbReference type="PANTHER" id="PTHR23403">
    <property type="entry name" value="TREHALASE"/>
    <property type="match status" value="1"/>
</dbReference>
<keyword evidence="2 5" id="KW-0574">Periplasm</keyword>
<dbReference type="GO" id="GO:0005993">
    <property type="term" value="P:trehalose catabolic process"/>
    <property type="evidence" value="ECO:0007669"/>
    <property type="project" value="InterPro"/>
</dbReference>
<dbReference type="FunFam" id="1.50.10.10:FF:000003">
    <property type="entry name" value="Cytoplasmic trehalase"/>
    <property type="match status" value="1"/>
</dbReference>
<keyword evidence="4 5" id="KW-0326">Glycosidase</keyword>
<sequence length="637" mass="69915" precursor="true">MTQAVTRRPRTLFFAIQVALSGALLAFSTLPASAQDAPADRAAPQPPDQLLGPLFTDVQSAKLFPDQKTFADAVPKSDPLMILADYRMQRNQSGFDLRHFVELNFTLPQKGEAYVPPAGQSLREHIDGLWPVLTRSTDSASKWDSLLPLPKPYVVPGGRFREVYYWDTYFTMLGLAESDHWDKVQDMVDNFAHEIDAWGHIPNGNRSYYLSRSQPPFFSFMVELLATHEGGDETLKKYLPQLQKEYAYWMEGSDNLAAGDAHERVVKLKDGAVLNRYWDDRDAPRTESWLDDVTTAKNNPDRPATEIYRDLRAGAASGWDFSSRWMDNPQQLGSIRTTTILPVDLNALLFQLEKTLARASKAAGDTAGATRYESLASQRQQAMETHLWNAKHGWYADYDLKTNKVRDQLTAAALYPLYVKAAAQDRAEKVAAATRAQLLKPGGILTTTVKTGQQWDAPNGWAPLQWVATEGLMNYGQKDLAMDVTWRFLTNVQHTYDREQKLVEKYDVSSTGTGGGGGEYPLQDGFGWTNGVTLKMLDLLCGAEKPCDNVPQTRPGSASAASEDGKMLSKPAEQNAPAKADAPAPQQDGKMLSKPAEQNAPAKADAPAPQSTAPAAPAEANAPAAPTSSAPAPAPAQ</sequence>
<organism evidence="7 8">
    <name type="scientific">Cronobacter dublinensis</name>
    <dbReference type="NCBI Taxonomy" id="413497"/>
    <lineage>
        <taxon>Bacteria</taxon>
        <taxon>Pseudomonadati</taxon>
        <taxon>Pseudomonadota</taxon>
        <taxon>Gammaproteobacteria</taxon>
        <taxon>Enterobacterales</taxon>
        <taxon>Enterobacteriaceae</taxon>
        <taxon>Cronobacter</taxon>
    </lineage>
</organism>
<comment type="caution">
    <text evidence="5">Lacks conserved residue(s) required for the propagation of feature annotation.</text>
</comment>
<dbReference type="AlphaFoldDB" id="A0A9Q4SXI0"/>
<evidence type="ECO:0000256" key="1">
    <source>
        <dbReference type="ARBA" id="ARBA00022729"/>
    </source>
</evidence>
<protein>
    <recommendedName>
        <fullName evidence="5">Periplasmic trehalase</fullName>
        <ecNumber evidence="5">3.2.1.28</ecNumber>
    </recommendedName>
    <alternativeName>
        <fullName evidence="5">Alpha,alpha-trehalase</fullName>
    </alternativeName>
    <alternativeName>
        <fullName evidence="5">Alpha,alpha-trehalose glucohydrolase</fullName>
    </alternativeName>
</protein>
<feature type="active site" description="Proton donor/acceptor" evidence="5">
    <location>
        <position position="504"/>
    </location>
</feature>
<dbReference type="InterPro" id="IPR008928">
    <property type="entry name" value="6-hairpin_glycosidase_sf"/>
</dbReference>
<dbReference type="InterPro" id="IPR001661">
    <property type="entry name" value="Glyco_hydro_37"/>
</dbReference>
<name>A0A9Q4SXI0_9ENTR</name>
<dbReference type="Pfam" id="PF01204">
    <property type="entry name" value="Trehalase"/>
    <property type="match status" value="1"/>
</dbReference>
<accession>A0A9Q4SXI0</accession>
<feature type="active site" description="Proton donor/acceptor" evidence="5">
    <location>
        <position position="320"/>
    </location>
</feature>
<comment type="catalytic activity">
    <reaction evidence="5">
        <text>alpha,alpha-trehalose + H2O = alpha-D-glucose + beta-D-glucose</text>
        <dbReference type="Rhea" id="RHEA:32675"/>
        <dbReference type="ChEBI" id="CHEBI:15377"/>
        <dbReference type="ChEBI" id="CHEBI:15903"/>
        <dbReference type="ChEBI" id="CHEBI:16551"/>
        <dbReference type="ChEBI" id="CHEBI:17925"/>
        <dbReference type="EC" id="3.2.1.28"/>
    </reaction>
</comment>
<feature type="chain" id="PRO_5040555428" description="Periplasmic trehalase" evidence="5">
    <location>
        <begin position="35"/>
        <end position="637"/>
    </location>
</feature>
<dbReference type="Gene3D" id="1.50.10.10">
    <property type="match status" value="1"/>
</dbReference>
<comment type="similarity">
    <text evidence="5">Belongs to the glycosyl hydrolase 37 family.</text>
</comment>
<dbReference type="InterPro" id="IPR023720">
    <property type="entry name" value="Trehalase_periplasmic"/>
</dbReference>
<dbReference type="GO" id="GO:0004555">
    <property type="term" value="F:alpha,alpha-trehalase activity"/>
    <property type="evidence" value="ECO:0007669"/>
    <property type="project" value="UniProtKB-UniRule"/>
</dbReference>
<reference evidence="7" key="1">
    <citation type="submission" date="2018-11" db="EMBL/GenBank/DDBJ databases">
        <title>Genomics analysis of Putative Virulence Factors on Adhesion and Cytotoxicity for Cronobacter spp.</title>
        <authorList>
            <person name="Cui J."/>
        </authorList>
    </citation>
    <scope>NUCLEOTIDE SEQUENCE</scope>
    <source>
        <strain evidence="7">SD69</strain>
    </source>
</reference>
<comment type="subcellular location">
    <subcellularLocation>
        <location evidence="5">Periplasm</location>
    </subcellularLocation>
</comment>
<dbReference type="PANTHER" id="PTHR23403:SF1">
    <property type="entry name" value="TREHALASE"/>
    <property type="match status" value="1"/>
</dbReference>
<feature type="binding site" evidence="5">
    <location>
        <position position="318"/>
    </location>
    <ligand>
        <name>substrate</name>
    </ligand>
</feature>
<feature type="binding site" evidence="5">
    <location>
        <position position="159"/>
    </location>
    <ligand>
        <name>substrate</name>
    </ligand>
</feature>
<dbReference type="InterPro" id="IPR012341">
    <property type="entry name" value="6hp_glycosidase-like_sf"/>
</dbReference>
<evidence type="ECO:0000313" key="8">
    <source>
        <dbReference type="Proteomes" id="UP000778262"/>
    </source>
</evidence>
<evidence type="ECO:0000256" key="2">
    <source>
        <dbReference type="ARBA" id="ARBA00022764"/>
    </source>
</evidence>
<keyword evidence="1 5" id="KW-0732">Signal</keyword>
<dbReference type="HAMAP" id="MF_01060">
    <property type="entry name" value="Peripl_trehalase"/>
    <property type="match status" value="1"/>
</dbReference>
<keyword evidence="3 5" id="KW-0378">Hydrolase</keyword>
<gene>
    <name evidence="5" type="primary">treA</name>
    <name evidence="7" type="ORF">EHJ13_01240</name>
</gene>
<feature type="compositionally biased region" description="Low complexity" evidence="6">
    <location>
        <begin position="571"/>
        <end position="587"/>
    </location>
</feature>
<dbReference type="RefSeq" id="WP_161590204.1">
    <property type="nucleotide sequence ID" value="NZ_RPBY01000001.1"/>
</dbReference>
<evidence type="ECO:0000313" key="7">
    <source>
        <dbReference type="EMBL" id="NCH86090.1"/>
    </source>
</evidence>
<evidence type="ECO:0000256" key="5">
    <source>
        <dbReference type="HAMAP-Rule" id="MF_01060"/>
    </source>
</evidence>
<feature type="binding site" evidence="5">
    <location>
        <position position="519"/>
    </location>
    <ligand>
        <name>substrate</name>
    </ligand>
</feature>
<dbReference type="NCBIfam" id="NF009773">
    <property type="entry name" value="PRK13270.1"/>
    <property type="match status" value="1"/>
</dbReference>
<proteinExistence type="inferred from homology"/>
<dbReference type="PRINTS" id="PR00744">
    <property type="entry name" value="GLHYDRLASE37"/>
</dbReference>
<feature type="binding site" evidence="5">
    <location>
        <begin position="166"/>
        <end position="167"/>
    </location>
    <ligand>
        <name>substrate</name>
    </ligand>
</feature>
<dbReference type="EC" id="3.2.1.28" evidence="5"/>
<dbReference type="GO" id="GO:0042597">
    <property type="term" value="C:periplasmic space"/>
    <property type="evidence" value="ECO:0007669"/>
    <property type="project" value="UniProtKB-SubCell"/>
</dbReference>
<feature type="region of interest" description="Disordered" evidence="6">
    <location>
        <begin position="546"/>
        <end position="637"/>
    </location>
</feature>
<dbReference type="PROSITE" id="PS00928">
    <property type="entry name" value="TREHALASE_2"/>
    <property type="match status" value="1"/>
</dbReference>
<dbReference type="EMBL" id="RPBY01000001">
    <property type="protein sequence ID" value="NCH86090.1"/>
    <property type="molecule type" value="Genomic_DNA"/>
</dbReference>
<dbReference type="SUPFAM" id="SSF48208">
    <property type="entry name" value="Six-hairpin glycosidases"/>
    <property type="match status" value="1"/>
</dbReference>
<comment type="caution">
    <text evidence="7">The sequence shown here is derived from an EMBL/GenBank/DDBJ whole genome shotgun (WGS) entry which is preliminary data.</text>
</comment>
<feature type="binding site" evidence="5">
    <location>
        <position position="203"/>
    </location>
    <ligand>
        <name>substrate</name>
    </ligand>
</feature>
<feature type="compositionally biased region" description="Low complexity" evidence="6">
    <location>
        <begin position="604"/>
        <end position="631"/>
    </location>
</feature>
<dbReference type="PROSITE" id="PS00927">
    <property type="entry name" value="TREHALASE_1"/>
    <property type="match status" value="1"/>
</dbReference>
<evidence type="ECO:0000256" key="6">
    <source>
        <dbReference type="SAM" id="MobiDB-lite"/>
    </source>
</evidence>
<comment type="subunit">
    <text evidence="5">Monomer.</text>
</comment>
<evidence type="ECO:0000256" key="3">
    <source>
        <dbReference type="ARBA" id="ARBA00022801"/>
    </source>
</evidence>
<evidence type="ECO:0000256" key="4">
    <source>
        <dbReference type="ARBA" id="ARBA00023295"/>
    </source>
</evidence>
<dbReference type="NCBIfam" id="NF009774">
    <property type="entry name" value="PRK13271.1"/>
    <property type="match status" value="1"/>
</dbReference>
<comment type="function">
    <text evidence="5">Provides the cells with the ability to utilize trehalose at high osmolarity by splitting it into glucose molecules that can subsequently be taken up by the phosphotransferase-mediated uptake system.</text>
</comment>